<feature type="coiled-coil region" evidence="1">
    <location>
        <begin position="208"/>
        <end position="267"/>
    </location>
</feature>
<evidence type="ECO:0000256" key="1">
    <source>
        <dbReference type="SAM" id="Coils"/>
    </source>
</evidence>
<dbReference type="Proteomes" id="UP000336166">
    <property type="component" value="Unassembled WGS sequence"/>
</dbReference>
<accession>A0AAN3BDN4</accession>
<organism evidence="2 3">
    <name type="scientific">Listeria monocytogenes</name>
    <dbReference type="NCBI Taxonomy" id="1639"/>
    <lineage>
        <taxon>Bacteria</taxon>
        <taxon>Bacillati</taxon>
        <taxon>Bacillota</taxon>
        <taxon>Bacilli</taxon>
        <taxon>Bacillales</taxon>
        <taxon>Listeriaceae</taxon>
        <taxon>Listeria</taxon>
    </lineage>
</organism>
<comment type="caution">
    <text evidence="2">The sequence shown here is derived from an EMBL/GenBank/DDBJ whole genome shotgun (WGS) entry which is preliminary data.</text>
</comment>
<evidence type="ECO:0000313" key="2">
    <source>
        <dbReference type="EMBL" id="EAE2355595.1"/>
    </source>
</evidence>
<dbReference type="EMBL" id="AAAREG010000022">
    <property type="protein sequence ID" value="EAE2355595.1"/>
    <property type="molecule type" value="Genomic_DNA"/>
</dbReference>
<dbReference type="AlphaFoldDB" id="A0AAN3BDN4"/>
<gene>
    <name evidence="2" type="ORF">Y261_14755</name>
</gene>
<name>A0AAN3BDN4_LISMN</name>
<sequence>MNKEIESFPLNCIKDKKAFNKWVHSLKKIDSLKLHEHLIVYDEIIKIRESKEKYKYIDQLPYSLQREEKSQIKIEHSRESERTILDIQVGSKKRRSAYIIMNQLLKGIEKLGGSVYVGHEKAMNTELVLNNIRWKVKLKELSMRRNVENKKSMQPAHGRIPSGILQLEIQCLEGKETNVYLDQDEPFSKQLTNIFENIRLQYIYYRDVHIEKERKKEVEAKLRAQQEETKRLEEEAKKIKKEISERREQLKDEVFQHKIELEKLLEINEYVEQLKQVYKDSEDLDVVNEYIENVQQTYNLENFVSKLKKWNGSIFDKNII</sequence>
<reference evidence="2 3" key="1">
    <citation type="submission" date="2018-06" db="EMBL/GenBank/DDBJ databases">
        <authorList>
            <consortium name="PulseNet: The National Subtyping Network for Foodborne Disease Surveillance"/>
            <person name="Tarr C.L."/>
            <person name="Trees E."/>
            <person name="Katz L.S."/>
            <person name="Carleton-Romer H.A."/>
            <person name="Stroika S."/>
            <person name="Kucerova Z."/>
            <person name="Roache K.F."/>
            <person name="Sabol A.L."/>
            <person name="Besser J."/>
            <person name="Gerner-Smidt P."/>
        </authorList>
    </citation>
    <scope>NUCLEOTIDE SEQUENCE [LARGE SCALE GENOMIC DNA]</scope>
    <source>
        <strain evidence="2 3">PNUSAL000134</strain>
    </source>
</reference>
<protein>
    <submittedName>
        <fullName evidence="2">Uncharacterized protein</fullName>
    </submittedName>
</protein>
<proteinExistence type="predicted"/>
<keyword evidence="1" id="KW-0175">Coiled coil</keyword>
<evidence type="ECO:0000313" key="3">
    <source>
        <dbReference type="Proteomes" id="UP000336166"/>
    </source>
</evidence>